<protein>
    <recommendedName>
        <fullName evidence="1">F-box domain-containing protein</fullName>
    </recommendedName>
</protein>
<dbReference type="Gene3D" id="1.20.1280.50">
    <property type="match status" value="1"/>
</dbReference>
<feature type="domain" description="F-box" evidence="1">
    <location>
        <begin position="1"/>
        <end position="47"/>
    </location>
</feature>
<keyword evidence="3" id="KW-1185">Reference proteome</keyword>
<sequence>MLDDLPSEIILTVISYLHLPDIAVLLQLSSAWNALISENESPIYRAAATLHNFIPFSLKSLDDLHTVHSSRALYCVSSWKTLCIRMTQINRSWGAHAPSTITHHDYTGDMVHRFKIDEKAAFILCTKSDVGGLTVTDFWNVPGCKVLWELPPSHVRPYAHCEYGEGYLIFDRFGGCKEVWRVADYEAYVHSSPHLQQDLHYSVVGASLPDERQLRASVDAARVWGNVPSTPSDRPITAYRDSPIRGHFIAWALLRPPAQTRAFRFVYPILLVASFNSAFLFDVRTGALVQIINNIQPDTMVIPPGQGIAPQSEPLGELNYVELGKERVYVCGQNMLRIFSREHGTRLIDVPAVTMNYGRWRWAISRRRDMEFEIDVKHANVRDSLEAWVLHGPSIQRLHVHPHVSPCDKHVAVLLETSRLLLIRNLDRIVRNEMTLFDSTMEIQLGWASRSSRYLAFENGKVGVASRNGIFIIIPPPSFLSSLSSLEPSVPPTVLRVDLLNDPIGLKFISCLQMTATGLFVNFPTSRTGMMRRVGSRPSPMEATEREMYGMNEEYFWSAVDKVPMLRREFKSIIIKS</sequence>
<dbReference type="EMBL" id="KZ301974">
    <property type="protein sequence ID" value="PFH53258.1"/>
    <property type="molecule type" value="Genomic_DNA"/>
</dbReference>
<accession>A0A2A9NT32</accession>
<dbReference type="Proteomes" id="UP000242287">
    <property type="component" value="Unassembled WGS sequence"/>
</dbReference>
<dbReference type="STRING" id="703135.A0A2A9NT32"/>
<evidence type="ECO:0000313" key="2">
    <source>
        <dbReference type="EMBL" id="PFH53258.1"/>
    </source>
</evidence>
<dbReference type="CDD" id="cd09917">
    <property type="entry name" value="F-box_SF"/>
    <property type="match status" value="1"/>
</dbReference>
<reference evidence="2 3" key="1">
    <citation type="submission" date="2014-02" db="EMBL/GenBank/DDBJ databases">
        <title>Transposable element dynamics among asymbiotic and ectomycorrhizal Amanita fungi.</title>
        <authorList>
            <consortium name="DOE Joint Genome Institute"/>
            <person name="Hess J."/>
            <person name="Skrede I."/>
            <person name="Wolfe B."/>
            <person name="LaButti K."/>
            <person name="Ohm R.A."/>
            <person name="Grigoriev I.V."/>
            <person name="Pringle A."/>
        </authorList>
    </citation>
    <scope>NUCLEOTIDE SEQUENCE [LARGE SCALE GENOMIC DNA]</scope>
    <source>
        <strain evidence="2 3">SKay4041</strain>
    </source>
</reference>
<dbReference type="AlphaFoldDB" id="A0A2A9NT32"/>
<proteinExistence type="predicted"/>
<dbReference type="Pfam" id="PF12937">
    <property type="entry name" value="F-box-like"/>
    <property type="match status" value="1"/>
</dbReference>
<name>A0A2A9NT32_9AGAR</name>
<organism evidence="2 3">
    <name type="scientific">Amanita thiersii Skay4041</name>
    <dbReference type="NCBI Taxonomy" id="703135"/>
    <lineage>
        <taxon>Eukaryota</taxon>
        <taxon>Fungi</taxon>
        <taxon>Dikarya</taxon>
        <taxon>Basidiomycota</taxon>
        <taxon>Agaricomycotina</taxon>
        <taxon>Agaricomycetes</taxon>
        <taxon>Agaricomycetidae</taxon>
        <taxon>Agaricales</taxon>
        <taxon>Pluteineae</taxon>
        <taxon>Amanitaceae</taxon>
        <taxon>Amanita</taxon>
    </lineage>
</organism>
<dbReference type="PROSITE" id="PS50181">
    <property type="entry name" value="FBOX"/>
    <property type="match status" value="1"/>
</dbReference>
<dbReference type="InterPro" id="IPR036047">
    <property type="entry name" value="F-box-like_dom_sf"/>
</dbReference>
<dbReference type="SUPFAM" id="SSF81383">
    <property type="entry name" value="F-box domain"/>
    <property type="match status" value="1"/>
</dbReference>
<evidence type="ECO:0000259" key="1">
    <source>
        <dbReference type="PROSITE" id="PS50181"/>
    </source>
</evidence>
<dbReference type="InterPro" id="IPR001810">
    <property type="entry name" value="F-box_dom"/>
</dbReference>
<gene>
    <name evidence="2" type="ORF">AMATHDRAFT_137903</name>
</gene>
<evidence type="ECO:0000313" key="3">
    <source>
        <dbReference type="Proteomes" id="UP000242287"/>
    </source>
</evidence>
<dbReference type="OrthoDB" id="550575at2759"/>